<dbReference type="SUPFAM" id="SSF47836">
    <property type="entry name" value="Retroviral matrix proteins"/>
    <property type="match status" value="1"/>
</dbReference>
<dbReference type="Pfam" id="PF02337">
    <property type="entry name" value="Gag_p10"/>
    <property type="match status" value="1"/>
</dbReference>
<evidence type="ECO:0000256" key="2">
    <source>
        <dbReference type="ARBA" id="ARBA00022679"/>
    </source>
</evidence>
<keyword evidence="11" id="KW-0863">Zinc-finger</keyword>
<proteinExistence type="predicted"/>
<dbReference type="AlphaFoldDB" id="A0A4W2E7J2"/>
<evidence type="ECO:0000313" key="19">
    <source>
        <dbReference type="Proteomes" id="UP000314981"/>
    </source>
</evidence>
<evidence type="ECO:0000256" key="13">
    <source>
        <dbReference type="SAM" id="MobiDB-lite"/>
    </source>
</evidence>
<dbReference type="Gene3D" id="1.10.1200.30">
    <property type="match status" value="1"/>
</dbReference>
<feature type="domain" description="RNase H type-1" evidence="15">
    <location>
        <begin position="603"/>
        <end position="734"/>
    </location>
</feature>
<organism evidence="18 19">
    <name type="scientific">Bos indicus x Bos taurus</name>
    <name type="common">Hybrid cattle</name>
    <dbReference type="NCBI Taxonomy" id="30522"/>
    <lineage>
        <taxon>Eukaryota</taxon>
        <taxon>Metazoa</taxon>
        <taxon>Chordata</taxon>
        <taxon>Craniata</taxon>
        <taxon>Vertebrata</taxon>
        <taxon>Euteleostomi</taxon>
        <taxon>Mammalia</taxon>
        <taxon>Eutheria</taxon>
        <taxon>Laurasiatheria</taxon>
        <taxon>Artiodactyla</taxon>
        <taxon>Ruminantia</taxon>
        <taxon>Pecora</taxon>
        <taxon>Bovidae</taxon>
        <taxon>Bovinae</taxon>
        <taxon>Bos</taxon>
    </lineage>
</organism>
<dbReference type="GO" id="GO:0008270">
    <property type="term" value="F:zinc ion binding"/>
    <property type="evidence" value="ECO:0007669"/>
    <property type="project" value="UniProtKB-KW"/>
</dbReference>
<dbReference type="OMA" id="QMDITHI"/>
<feature type="DNA-binding region" description="Integrase-type" evidence="12">
    <location>
        <begin position="953"/>
        <end position="1002"/>
    </location>
</feature>
<evidence type="ECO:0000256" key="6">
    <source>
        <dbReference type="ARBA" id="ARBA00022759"/>
    </source>
</evidence>
<dbReference type="GO" id="GO:0004523">
    <property type="term" value="F:RNA-DNA hybrid ribonuclease activity"/>
    <property type="evidence" value="ECO:0007669"/>
    <property type="project" value="InterPro"/>
</dbReference>
<dbReference type="PROSITE" id="PS51027">
    <property type="entry name" value="INTEGRASE_DBD"/>
    <property type="match status" value="1"/>
</dbReference>
<dbReference type="GO" id="GO:0035613">
    <property type="term" value="F:RNA stem-loop binding"/>
    <property type="evidence" value="ECO:0007669"/>
    <property type="project" value="TreeGrafter"/>
</dbReference>
<dbReference type="Pfam" id="PF00607">
    <property type="entry name" value="Gag_p24"/>
    <property type="match status" value="1"/>
</dbReference>
<dbReference type="PROSITE" id="PS50994">
    <property type="entry name" value="INTEGRASE"/>
    <property type="match status" value="1"/>
</dbReference>
<evidence type="ECO:0000259" key="15">
    <source>
        <dbReference type="PROSITE" id="PS50879"/>
    </source>
</evidence>
<dbReference type="InterPro" id="IPR036862">
    <property type="entry name" value="Integrase_C_dom_sf_retrovir"/>
</dbReference>
<dbReference type="Gene3D" id="3.30.420.10">
    <property type="entry name" value="Ribonuclease H-like superfamily/Ribonuclease H"/>
    <property type="match status" value="2"/>
</dbReference>
<evidence type="ECO:0000256" key="10">
    <source>
        <dbReference type="ARBA" id="ARBA00023125"/>
    </source>
</evidence>
<dbReference type="SUPFAM" id="SSF53098">
    <property type="entry name" value="Ribonuclease H-like"/>
    <property type="match status" value="2"/>
</dbReference>
<keyword evidence="11" id="KW-0862">Zinc</keyword>
<dbReference type="InterPro" id="IPR038124">
    <property type="entry name" value="B_retro_matrix_sf"/>
</dbReference>
<keyword evidence="2" id="KW-0808">Transferase</keyword>
<evidence type="ECO:0000256" key="11">
    <source>
        <dbReference type="PROSITE-ProRule" id="PRU00450"/>
    </source>
</evidence>
<dbReference type="SUPFAM" id="SSF47353">
    <property type="entry name" value="Retrovirus capsid dimerization domain-like"/>
    <property type="match status" value="1"/>
</dbReference>
<dbReference type="Pfam" id="PF00075">
    <property type="entry name" value="RNase_H"/>
    <property type="match status" value="1"/>
</dbReference>
<feature type="domain" description="Integrase-type" evidence="17">
    <location>
        <begin position="953"/>
        <end position="1002"/>
    </location>
</feature>
<dbReference type="GO" id="GO:0003677">
    <property type="term" value="F:DNA binding"/>
    <property type="evidence" value="ECO:0007669"/>
    <property type="project" value="UniProtKB-KW"/>
</dbReference>
<dbReference type="Gene3D" id="1.10.10.200">
    <property type="match status" value="1"/>
</dbReference>
<keyword evidence="6" id="KW-0255">Endonuclease</keyword>
<dbReference type="PANTHER" id="PTHR41694">
    <property type="entry name" value="ENDOGENOUS RETROVIRUS GROUP K MEMBER POL PROTEIN"/>
    <property type="match status" value="1"/>
</dbReference>
<name>A0A4W2E7J2_BOBOX</name>
<protein>
    <recommendedName>
        <fullName evidence="1">RNA-directed DNA polymerase</fullName>
        <ecNumber evidence="1">2.7.7.49</ecNumber>
    </recommendedName>
</protein>
<dbReference type="GO" id="GO:0005198">
    <property type="term" value="F:structural molecule activity"/>
    <property type="evidence" value="ECO:0007669"/>
    <property type="project" value="InterPro"/>
</dbReference>
<dbReference type="Gene3D" id="1.10.375.10">
    <property type="entry name" value="Human Immunodeficiency Virus Type 1 Capsid Protein"/>
    <property type="match status" value="1"/>
</dbReference>
<accession>A0A4W2E7J2</accession>
<reference evidence="18" key="3">
    <citation type="submission" date="2025-09" db="UniProtKB">
        <authorList>
            <consortium name="Ensembl"/>
        </authorList>
    </citation>
    <scope>IDENTIFICATION</scope>
</reference>
<dbReference type="GO" id="GO:0015074">
    <property type="term" value="P:DNA integration"/>
    <property type="evidence" value="ECO:0007669"/>
    <property type="project" value="UniProtKB-KW"/>
</dbReference>
<dbReference type="Pfam" id="PF19317">
    <property type="entry name" value="Gag_p24_C"/>
    <property type="match status" value="1"/>
</dbReference>
<dbReference type="InterPro" id="IPR001584">
    <property type="entry name" value="Integrase_cat-core"/>
</dbReference>
<evidence type="ECO:0000256" key="7">
    <source>
        <dbReference type="ARBA" id="ARBA00022801"/>
    </source>
</evidence>
<evidence type="ECO:0000256" key="4">
    <source>
        <dbReference type="ARBA" id="ARBA00022722"/>
    </source>
</evidence>
<dbReference type="Pfam" id="PF00552">
    <property type="entry name" value="IN_DBD_C"/>
    <property type="match status" value="1"/>
</dbReference>
<dbReference type="CDD" id="cd09273">
    <property type="entry name" value="RNase_HI_RT_Bel"/>
    <property type="match status" value="1"/>
</dbReference>
<evidence type="ECO:0000256" key="5">
    <source>
        <dbReference type="ARBA" id="ARBA00022723"/>
    </source>
</evidence>
<dbReference type="InterPro" id="IPR010999">
    <property type="entry name" value="Retrovr_matrix"/>
</dbReference>
<feature type="region of interest" description="Disordered" evidence="13">
    <location>
        <begin position="100"/>
        <end position="124"/>
    </location>
</feature>
<dbReference type="InterPro" id="IPR008919">
    <property type="entry name" value="Retrov_capsid_N"/>
</dbReference>
<dbReference type="InterPro" id="IPR001037">
    <property type="entry name" value="Integrase_C_retrovir"/>
</dbReference>
<dbReference type="SUPFAM" id="SSF46919">
    <property type="entry name" value="N-terminal Zn binding domain of HIV integrase"/>
    <property type="match status" value="1"/>
</dbReference>
<dbReference type="InterPro" id="IPR002156">
    <property type="entry name" value="RNaseH_domain"/>
</dbReference>
<dbReference type="STRING" id="30522.A0A4W2E7J2"/>
<dbReference type="Ensembl" id="ENSBIXT00000043749.1">
    <property type="protein sequence ID" value="ENSBIXP00000032027.1"/>
    <property type="gene ID" value="ENSBIXG00000001742.1"/>
</dbReference>
<dbReference type="GO" id="GO:0016032">
    <property type="term" value="P:viral process"/>
    <property type="evidence" value="ECO:0007669"/>
    <property type="project" value="InterPro"/>
</dbReference>
<evidence type="ECO:0000256" key="9">
    <source>
        <dbReference type="ARBA" id="ARBA00022918"/>
    </source>
</evidence>
<dbReference type="InterPro" id="IPR012337">
    <property type="entry name" value="RNaseH-like_sf"/>
</dbReference>
<dbReference type="PROSITE" id="PS50879">
    <property type="entry name" value="RNASE_H_1"/>
    <property type="match status" value="1"/>
</dbReference>
<dbReference type="InterPro" id="IPR003322">
    <property type="entry name" value="B_retro_matrix"/>
</dbReference>
<dbReference type="EC" id="2.7.7.49" evidence="1"/>
<dbReference type="PROSITE" id="PS50876">
    <property type="entry name" value="ZF_INTEGRASE"/>
    <property type="match status" value="1"/>
</dbReference>
<dbReference type="InterPro" id="IPR045345">
    <property type="entry name" value="Gag_p24_C"/>
</dbReference>
<dbReference type="InterPro" id="IPR017856">
    <property type="entry name" value="Integrase-like_N"/>
</dbReference>
<dbReference type="Pfam" id="PF02022">
    <property type="entry name" value="Integrase_Zn"/>
    <property type="match status" value="1"/>
</dbReference>
<keyword evidence="5" id="KW-0479">Metal-binding</keyword>
<dbReference type="InterPro" id="IPR003308">
    <property type="entry name" value="Integrase_Zn-bd_dom_N"/>
</dbReference>
<keyword evidence="10" id="KW-0238">DNA-binding</keyword>
<reference evidence="18 19" key="1">
    <citation type="submission" date="2018-11" db="EMBL/GenBank/DDBJ databases">
        <title>Haplotype-resolved cattle genomes.</title>
        <authorList>
            <person name="Low W.Y."/>
            <person name="Tearle R."/>
            <person name="Bickhart D.M."/>
            <person name="Rosen B.D."/>
            <person name="Koren S."/>
            <person name="Rhie A."/>
            <person name="Hiendleder S."/>
            <person name="Phillippy A.M."/>
            <person name="Smith T.P.L."/>
            <person name="Williams J.L."/>
        </authorList>
    </citation>
    <scope>NUCLEOTIDE SEQUENCE [LARGE SCALE GENOMIC DNA]</scope>
</reference>
<evidence type="ECO:0000256" key="12">
    <source>
        <dbReference type="PROSITE-ProRule" id="PRU00506"/>
    </source>
</evidence>
<feature type="domain" description="Integrase-type" evidence="14">
    <location>
        <begin position="735"/>
        <end position="776"/>
    </location>
</feature>
<feature type="region of interest" description="Disordered" evidence="13">
    <location>
        <begin position="200"/>
        <end position="219"/>
    </location>
</feature>
<dbReference type="SUPFAM" id="SSF50122">
    <property type="entry name" value="DNA-binding domain of retroviral integrase"/>
    <property type="match status" value="1"/>
</dbReference>
<dbReference type="GO" id="GO:0003964">
    <property type="term" value="F:RNA-directed DNA polymerase activity"/>
    <property type="evidence" value="ECO:0007669"/>
    <property type="project" value="UniProtKB-KW"/>
</dbReference>
<evidence type="ECO:0000313" key="18">
    <source>
        <dbReference type="Ensembl" id="ENSBIXP00000032027.1"/>
    </source>
</evidence>
<keyword evidence="7" id="KW-0378">Hydrolase</keyword>
<dbReference type="Gene3D" id="2.30.30.10">
    <property type="entry name" value="Integrase, C-terminal domain superfamily, retroviral"/>
    <property type="match status" value="1"/>
</dbReference>
<keyword evidence="19" id="KW-1185">Reference proteome</keyword>
<feature type="domain" description="Integrase catalytic" evidence="16">
    <location>
        <begin position="789"/>
        <end position="947"/>
    </location>
</feature>
<evidence type="ECO:0000259" key="17">
    <source>
        <dbReference type="PROSITE" id="PS51027"/>
    </source>
</evidence>
<dbReference type="Gene3D" id="1.10.150.490">
    <property type="entry name" value="Retroviral GAG p10 protein"/>
    <property type="match status" value="1"/>
</dbReference>
<keyword evidence="4" id="KW-0540">Nuclease</keyword>
<keyword evidence="8" id="KW-0229">DNA integration</keyword>
<dbReference type="Pfam" id="PF00665">
    <property type="entry name" value="rve"/>
    <property type="match status" value="1"/>
</dbReference>
<dbReference type="Proteomes" id="UP000314981">
    <property type="component" value="Chromosome 21"/>
</dbReference>
<evidence type="ECO:0000259" key="14">
    <source>
        <dbReference type="PROSITE" id="PS50876"/>
    </source>
</evidence>
<dbReference type="PANTHER" id="PTHR41694:SF3">
    <property type="entry name" value="RNA-DIRECTED DNA POLYMERASE-RELATED"/>
    <property type="match status" value="1"/>
</dbReference>
<reference evidence="18" key="2">
    <citation type="submission" date="2025-08" db="UniProtKB">
        <authorList>
            <consortium name="Ensembl"/>
        </authorList>
    </citation>
    <scope>IDENTIFICATION</scope>
</reference>
<evidence type="ECO:0000259" key="16">
    <source>
        <dbReference type="PROSITE" id="PS50994"/>
    </source>
</evidence>
<evidence type="ECO:0000256" key="8">
    <source>
        <dbReference type="ARBA" id="ARBA00022908"/>
    </source>
</evidence>
<keyword evidence="3" id="KW-0548">Nucleotidyltransferase</keyword>
<evidence type="ECO:0000256" key="1">
    <source>
        <dbReference type="ARBA" id="ARBA00012493"/>
    </source>
</evidence>
<dbReference type="SUPFAM" id="SSF47943">
    <property type="entry name" value="Retrovirus capsid protein, N-terminal core domain"/>
    <property type="match status" value="1"/>
</dbReference>
<sequence length="1016" mass="114048">MGQGSSHQLFVHMLKTLLKGRGIHVNKLQLEKFLLFVEEVCPWFPEEGTVSPETWKKVGKQLQTYYSLHGPNRVPVDAFSLWTLLRDCLDPEHEGHKIQTALRDTTEPEVAEPSTPPPEPLYAVPEGTACKARRNDDVLSSDEQEELNEQAAQYHREDMPWEMMVSMQPSSGKGELKHSGLSEEQLENLIQKIVIAVKKDAQGDSHSSQPAPPAYPPSVLAGLDPPPPFVEPRELISIPASLPGENIKTRSEKLLSPLQQAIKRANDEGEHIPGFSGIYPVFENAQQQRYYEPLPFKQLKELKMACAQYGPTAPFTQAIIEALGNQNLPPNDWKQVARACLSGGDYLLWKSEFAEQCGITADINRRQGLNTTYEMMVGEGDYQDTNNQLNYLPRAYPQISAAALRAWKKFPNSDKKTEDLSKIRQGPDEPYQDFVARLLEAISKMMGDEQAGMVLAKQLAYENANSACQAALRPYRKKGGLSDYVRICADIGPSYVQGITLAAALQGKTVKEVLYQQQKRDKTSGQPRVLGPLWESARGPLASRPHSLAKTQQDWLFQFSDNWDIALAGFSGWLDNHYPSDKILQFAHYHQFLFPKTVVSQPLADALTVFTDGSSNGIASLIIQDNTATWRTNYKSAQEVELFAVFQALLHISAPFNLYSDSQYIIRALNTIETVPFIGTLNSTIQILFRDIQHLISSRVNKCYFGHICAHSGLPGPLARGNALADKATRMIFPSLEQMAKTSHSLHHQNSNSLRLQFGITRDAARQIVKQCQTCPQFFSVPHYGVNPRGLLPNDIWQMDITHISEFGKQKFVHVTIDTFSGFLHASLQSREASKHCIAHCIKCFAVMGTPKTIKTDNGPGYTGKNFQLFCMQLSISHKTGIPYNPQGQGIIERAHQTLKHQLQKLKKGELYLNTPSNSLNHALFVLNFLQLDICGRSAAQRFWNFDAQTIRPKVFWKDPLVGKWYGPDPVIIWGRGHVCIFPQDAEAPRWLPERLVRTAEMIASKPDEEIDDSRA</sequence>
<keyword evidence="9" id="KW-0695">RNA-directed DNA polymerase</keyword>
<dbReference type="InterPro" id="IPR008916">
    <property type="entry name" value="Retrov_capsid_C"/>
</dbReference>
<evidence type="ECO:0000256" key="3">
    <source>
        <dbReference type="ARBA" id="ARBA00022695"/>
    </source>
</evidence>
<dbReference type="InterPro" id="IPR036397">
    <property type="entry name" value="RNaseH_sf"/>
</dbReference>